<reference evidence="2 3" key="1">
    <citation type="journal article" date="2014" name="Genome Announc.">
        <title>Draft Genome Sequences of Two Vibrionaceae Species, Vibrio ponticus C121 and Photobacterium aphoticum C119, Isolated as Coral Reef Microbiota.</title>
        <authorList>
            <person name="Al-saari N."/>
            <person name="Meirelles P.M."/>
            <person name="Mino S."/>
            <person name="Suda W."/>
            <person name="Oshima K."/>
            <person name="Hattori M."/>
            <person name="Ohkuma M."/>
            <person name="Thompson F.L."/>
            <person name="Gomez-Gil B."/>
            <person name="Sawabe T."/>
            <person name="Sawabe T."/>
        </authorList>
    </citation>
    <scope>NUCLEOTIDE SEQUENCE [LARGE SCALE GENOMIC DNA]</scope>
    <source>
        <strain evidence="2 3">JCM 19237</strain>
    </source>
</reference>
<name>A0A090QJC1_9GAMM</name>
<evidence type="ECO:0000313" key="2">
    <source>
        <dbReference type="EMBL" id="GAL02358.1"/>
    </source>
</evidence>
<feature type="transmembrane region" description="Helical" evidence="1">
    <location>
        <begin position="7"/>
        <end position="29"/>
    </location>
</feature>
<dbReference type="Proteomes" id="UP000029227">
    <property type="component" value="Unassembled WGS sequence"/>
</dbReference>
<evidence type="ECO:0000313" key="3">
    <source>
        <dbReference type="Proteomes" id="UP000029227"/>
    </source>
</evidence>
<dbReference type="STRING" id="754436.JCM19237_5251"/>
<protein>
    <submittedName>
        <fullName evidence="2">Uncharacterized protein</fullName>
    </submittedName>
</protein>
<accession>A0A090QJC1</accession>
<keyword evidence="1" id="KW-0472">Membrane</keyword>
<gene>
    <name evidence="2" type="ORF">JCM19237_5251</name>
</gene>
<comment type="caution">
    <text evidence="2">The sequence shown here is derived from an EMBL/GenBank/DDBJ whole genome shotgun (WGS) entry which is preliminary data.</text>
</comment>
<keyword evidence="1" id="KW-1133">Transmembrane helix</keyword>
<sequence>MTRRVPVRLLLVMMAMLLYVAVVSSIALGPMDIGFMASMKA</sequence>
<proteinExistence type="predicted"/>
<dbReference type="EMBL" id="BBMN01000001">
    <property type="protein sequence ID" value="GAL02358.1"/>
    <property type="molecule type" value="Genomic_DNA"/>
</dbReference>
<evidence type="ECO:0000256" key="1">
    <source>
        <dbReference type="SAM" id="Phobius"/>
    </source>
</evidence>
<dbReference type="AlphaFoldDB" id="A0A090QJC1"/>
<keyword evidence="1" id="KW-0812">Transmembrane</keyword>
<organism evidence="2 3">
    <name type="scientific">Photobacterium aphoticum</name>
    <dbReference type="NCBI Taxonomy" id="754436"/>
    <lineage>
        <taxon>Bacteria</taxon>
        <taxon>Pseudomonadati</taxon>
        <taxon>Pseudomonadota</taxon>
        <taxon>Gammaproteobacteria</taxon>
        <taxon>Vibrionales</taxon>
        <taxon>Vibrionaceae</taxon>
        <taxon>Photobacterium</taxon>
    </lineage>
</organism>